<dbReference type="Gene3D" id="2.170.260.10">
    <property type="entry name" value="paz domain"/>
    <property type="match status" value="1"/>
</dbReference>
<keyword evidence="4" id="KW-1185">Reference proteome</keyword>
<feature type="region of interest" description="Disordered" evidence="1">
    <location>
        <begin position="23"/>
        <end position="49"/>
    </location>
</feature>
<dbReference type="SUPFAM" id="SSF101690">
    <property type="entry name" value="PAZ domain"/>
    <property type="match status" value="1"/>
</dbReference>
<dbReference type="InterPro" id="IPR003165">
    <property type="entry name" value="Piwi"/>
</dbReference>
<name>A0A813VCJ4_ADIRI</name>
<dbReference type="InterPro" id="IPR012337">
    <property type="entry name" value="RNaseH-like_sf"/>
</dbReference>
<protein>
    <recommendedName>
        <fullName evidence="2">Piwi domain-containing protein</fullName>
    </recommendedName>
</protein>
<dbReference type="AlphaFoldDB" id="A0A813VCJ4"/>
<dbReference type="EMBL" id="CAJNOR010000197">
    <property type="protein sequence ID" value="CAF0836336.1"/>
    <property type="molecule type" value="Genomic_DNA"/>
</dbReference>
<organism evidence="3 4">
    <name type="scientific">Adineta ricciae</name>
    <name type="common">Rotifer</name>
    <dbReference type="NCBI Taxonomy" id="249248"/>
    <lineage>
        <taxon>Eukaryota</taxon>
        <taxon>Metazoa</taxon>
        <taxon>Spiralia</taxon>
        <taxon>Gnathifera</taxon>
        <taxon>Rotifera</taxon>
        <taxon>Eurotatoria</taxon>
        <taxon>Bdelloidea</taxon>
        <taxon>Adinetida</taxon>
        <taxon>Adinetidae</taxon>
        <taxon>Adineta</taxon>
    </lineage>
</organism>
<dbReference type="SMART" id="SM00950">
    <property type="entry name" value="Piwi"/>
    <property type="match status" value="1"/>
</dbReference>
<dbReference type="Pfam" id="PF02171">
    <property type="entry name" value="Piwi"/>
    <property type="match status" value="1"/>
</dbReference>
<evidence type="ECO:0000313" key="4">
    <source>
        <dbReference type="Proteomes" id="UP000663828"/>
    </source>
</evidence>
<dbReference type="PANTHER" id="PTHR22891">
    <property type="entry name" value="EUKARYOTIC TRANSLATION INITIATION FACTOR 2C"/>
    <property type="match status" value="1"/>
</dbReference>
<feature type="domain" description="Piwi" evidence="2">
    <location>
        <begin position="493"/>
        <end position="802"/>
    </location>
</feature>
<proteinExistence type="predicted"/>
<feature type="compositionally biased region" description="Low complexity" evidence="1">
    <location>
        <begin position="28"/>
        <end position="39"/>
    </location>
</feature>
<sequence length="829" mass="95922">MATANNQSTNKQLNQQMNALSLNTAQESSTTPKPSQSTTTHEDNTDNTGEIIYTNHFPCRFANDITFYQYDVKVEEFHHRNNRFGDMTGREKRRQIVTNIFFDRIIHPTAVCWYDEGSCIYSTSILSETYPVVHEHEDQGNRYRLTINSQSATSSTNDLDQSSIRIIETLIKQALKEQFKCIGSVFYQWDEQAEPDGLYDILVGFRQALCLTESDVTLNVDTTKTRFYPHSDLLDFIWNRWMKQTRQFSGHLPDDVYYQISNFLKGVEITTYQSDNQRTYVLTGEYSDVLPEQIVVREQNLLAYYRGLGFELRYPNLYCLKAHKPNNPNYIVDLPIELCQFREWQPAKEDENVKPVPAPPADERFRSILRLVQSCNFRDGRLFQEIQFNVGCADMMDVPYDILQTRQILSGRRYGFTNPVSIRRMGFLYLTDQRNHYASQNNTNFFDRFYQAARGKQVQLPQRRDEFEIHADRNLDNTLRDYLGECKRRQYEFILCVENCRNPQVHETFKRIAYHEYGIPTQCANFSKISRPNNLRSYCDNLLLSVNAKLYGENKQVAELQTDVRTMYIGADVLHSKNNYRGELPSIAAVVASMNSDCTQTAQRVSQQWPVEGRQSEEAILLLKDMVIELLRAYQDMNQGMLPKRVVVYRDGVDDGQLERVRNEEVTALRNAFEAVYPPKATRPDLTLIVVKKRHHTRFFRQIKPSREIMNVESGVVVDSCIVNPYYPNFFLNSHKPALGTNKIGNYVVLVNDTESPLVDLEELTYSLCHADQRIGSQLSESIPSVVHLADAAANNSRQLFVSNIRPANGPRARILEVHDDVQNAPNMF</sequence>
<dbReference type="Gene3D" id="3.30.420.10">
    <property type="entry name" value="Ribonuclease H-like superfamily/Ribonuclease H"/>
    <property type="match status" value="1"/>
</dbReference>
<dbReference type="Proteomes" id="UP000663828">
    <property type="component" value="Unassembled WGS sequence"/>
</dbReference>
<accession>A0A813VCJ4</accession>
<evidence type="ECO:0000313" key="3">
    <source>
        <dbReference type="EMBL" id="CAF0836336.1"/>
    </source>
</evidence>
<gene>
    <name evidence="3" type="ORF">XAT740_LOCUS4731</name>
</gene>
<dbReference type="InterPro" id="IPR036397">
    <property type="entry name" value="RNaseH_sf"/>
</dbReference>
<dbReference type="Gene3D" id="3.40.50.2300">
    <property type="match status" value="1"/>
</dbReference>
<dbReference type="GO" id="GO:0003676">
    <property type="term" value="F:nucleic acid binding"/>
    <property type="evidence" value="ECO:0007669"/>
    <property type="project" value="InterPro"/>
</dbReference>
<dbReference type="InterPro" id="IPR036085">
    <property type="entry name" value="PAZ_dom_sf"/>
</dbReference>
<comment type="caution">
    <text evidence="3">The sequence shown here is derived from an EMBL/GenBank/DDBJ whole genome shotgun (WGS) entry which is preliminary data.</text>
</comment>
<dbReference type="SUPFAM" id="SSF53098">
    <property type="entry name" value="Ribonuclease H-like"/>
    <property type="match status" value="1"/>
</dbReference>
<evidence type="ECO:0000259" key="2">
    <source>
        <dbReference type="PROSITE" id="PS50822"/>
    </source>
</evidence>
<evidence type="ECO:0000256" key="1">
    <source>
        <dbReference type="SAM" id="MobiDB-lite"/>
    </source>
</evidence>
<dbReference type="PROSITE" id="PS50822">
    <property type="entry name" value="PIWI"/>
    <property type="match status" value="1"/>
</dbReference>
<reference evidence="3" key="1">
    <citation type="submission" date="2021-02" db="EMBL/GenBank/DDBJ databases">
        <authorList>
            <person name="Nowell W R."/>
        </authorList>
    </citation>
    <scope>NUCLEOTIDE SEQUENCE</scope>
</reference>